<evidence type="ECO:0000259" key="1">
    <source>
        <dbReference type="PROSITE" id="PS50097"/>
    </source>
</evidence>
<evidence type="ECO:0000313" key="3">
    <source>
        <dbReference type="Proteomes" id="UP000008370"/>
    </source>
</evidence>
<feature type="domain" description="BTB" evidence="1">
    <location>
        <begin position="29"/>
        <end position="109"/>
    </location>
</feature>
<accession>K5X940</accession>
<dbReference type="SMART" id="SM00225">
    <property type="entry name" value="BTB"/>
    <property type="match status" value="1"/>
</dbReference>
<dbReference type="Proteomes" id="UP000008370">
    <property type="component" value="Unassembled WGS sequence"/>
</dbReference>
<dbReference type="KEGG" id="pco:PHACADRAFT_249827"/>
<evidence type="ECO:0000313" key="2">
    <source>
        <dbReference type="EMBL" id="EKM59377.1"/>
    </source>
</evidence>
<sequence length="143" mass="15754">MFIAAAEMDTDLPVEKIAVSPFDKSCSDADLVLCSSDRVEFFAHRATLTIASEVFANMSADAVPSTRFDIDSAYPHEDCDLPLTRLAEDGTTLDTLLRFLYPVERPVLPALRDALNVIVASSKYIINHATEDAPKQFETLAEE</sequence>
<dbReference type="AlphaFoldDB" id="K5X940"/>
<dbReference type="PROSITE" id="PS50097">
    <property type="entry name" value="BTB"/>
    <property type="match status" value="1"/>
</dbReference>
<dbReference type="Pfam" id="PF00651">
    <property type="entry name" value="BTB"/>
    <property type="match status" value="1"/>
</dbReference>
<gene>
    <name evidence="2" type="ORF">PHACADRAFT_249827</name>
</gene>
<dbReference type="OrthoDB" id="2790546at2759"/>
<dbReference type="InterPro" id="IPR000210">
    <property type="entry name" value="BTB/POZ_dom"/>
</dbReference>
<keyword evidence="3" id="KW-1185">Reference proteome</keyword>
<dbReference type="SUPFAM" id="SSF54695">
    <property type="entry name" value="POZ domain"/>
    <property type="match status" value="1"/>
</dbReference>
<name>K5X940_PHACS</name>
<dbReference type="GeneID" id="18914762"/>
<reference evidence="2 3" key="1">
    <citation type="journal article" date="2012" name="BMC Genomics">
        <title>Comparative genomics of the white-rot fungi, Phanerochaete carnosa and P. chrysosporium, to elucidate the genetic basis of the distinct wood types they colonize.</title>
        <authorList>
            <person name="Suzuki H."/>
            <person name="MacDonald J."/>
            <person name="Syed K."/>
            <person name="Salamov A."/>
            <person name="Hori C."/>
            <person name="Aerts A."/>
            <person name="Henrissat B."/>
            <person name="Wiebenga A."/>
            <person name="vanKuyk P.A."/>
            <person name="Barry K."/>
            <person name="Lindquist E."/>
            <person name="LaButti K."/>
            <person name="Lapidus A."/>
            <person name="Lucas S."/>
            <person name="Coutinho P."/>
            <person name="Gong Y."/>
            <person name="Samejima M."/>
            <person name="Mahadevan R."/>
            <person name="Abou-Zaid M."/>
            <person name="de Vries R.P."/>
            <person name="Igarashi K."/>
            <person name="Yadav J.S."/>
            <person name="Grigoriev I.V."/>
            <person name="Master E.R."/>
        </authorList>
    </citation>
    <scope>NUCLEOTIDE SEQUENCE [LARGE SCALE GENOMIC DNA]</scope>
    <source>
        <strain evidence="2 3">HHB-10118-sp</strain>
    </source>
</reference>
<dbReference type="InterPro" id="IPR011333">
    <property type="entry name" value="SKP1/BTB/POZ_sf"/>
</dbReference>
<proteinExistence type="predicted"/>
<protein>
    <recommendedName>
        <fullName evidence="1">BTB domain-containing protein</fullName>
    </recommendedName>
</protein>
<dbReference type="RefSeq" id="XP_007391939.1">
    <property type="nucleotide sequence ID" value="XM_007391877.1"/>
</dbReference>
<dbReference type="EMBL" id="JH930469">
    <property type="protein sequence ID" value="EKM59377.1"/>
    <property type="molecule type" value="Genomic_DNA"/>
</dbReference>
<organism evidence="2 3">
    <name type="scientific">Phanerochaete carnosa (strain HHB-10118-sp)</name>
    <name type="common">White-rot fungus</name>
    <name type="synonym">Peniophora carnosa</name>
    <dbReference type="NCBI Taxonomy" id="650164"/>
    <lineage>
        <taxon>Eukaryota</taxon>
        <taxon>Fungi</taxon>
        <taxon>Dikarya</taxon>
        <taxon>Basidiomycota</taxon>
        <taxon>Agaricomycotina</taxon>
        <taxon>Agaricomycetes</taxon>
        <taxon>Polyporales</taxon>
        <taxon>Phanerochaetaceae</taxon>
        <taxon>Phanerochaete</taxon>
    </lineage>
</organism>
<dbReference type="Gene3D" id="3.30.710.10">
    <property type="entry name" value="Potassium Channel Kv1.1, Chain A"/>
    <property type="match status" value="1"/>
</dbReference>
<dbReference type="InParanoid" id="K5X940"/>
<dbReference type="HOGENOM" id="CLU_1806891_0_0_1"/>